<feature type="region of interest" description="Disordered" evidence="1">
    <location>
        <begin position="75"/>
        <end position="106"/>
    </location>
</feature>
<gene>
    <name evidence="2" type="ORF">K469DRAFT_595098</name>
</gene>
<dbReference type="Proteomes" id="UP000800200">
    <property type="component" value="Unassembled WGS sequence"/>
</dbReference>
<evidence type="ECO:0000256" key="1">
    <source>
        <dbReference type="SAM" id="MobiDB-lite"/>
    </source>
</evidence>
<accession>A0A6A6DN60</accession>
<protein>
    <submittedName>
        <fullName evidence="2">Uncharacterized protein</fullName>
    </submittedName>
</protein>
<dbReference type="OrthoDB" id="10478167at2759"/>
<dbReference type="AlphaFoldDB" id="A0A6A6DN60"/>
<organism evidence="2 3">
    <name type="scientific">Zopfia rhizophila CBS 207.26</name>
    <dbReference type="NCBI Taxonomy" id="1314779"/>
    <lineage>
        <taxon>Eukaryota</taxon>
        <taxon>Fungi</taxon>
        <taxon>Dikarya</taxon>
        <taxon>Ascomycota</taxon>
        <taxon>Pezizomycotina</taxon>
        <taxon>Dothideomycetes</taxon>
        <taxon>Dothideomycetes incertae sedis</taxon>
        <taxon>Zopfiaceae</taxon>
        <taxon>Zopfia</taxon>
    </lineage>
</organism>
<keyword evidence="3" id="KW-1185">Reference proteome</keyword>
<proteinExistence type="predicted"/>
<reference evidence="2" key="1">
    <citation type="journal article" date="2020" name="Stud. Mycol.">
        <title>101 Dothideomycetes genomes: a test case for predicting lifestyles and emergence of pathogens.</title>
        <authorList>
            <person name="Haridas S."/>
            <person name="Albert R."/>
            <person name="Binder M."/>
            <person name="Bloem J."/>
            <person name="Labutti K."/>
            <person name="Salamov A."/>
            <person name="Andreopoulos B."/>
            <person name="Baker S."/>
            <person name="Barry K."/>
            <person name="Bills G."/>
            <person name="Bluhm B."/>
            <person name="Cannon C."/>
            <person name="Castanera R."/>
            <person name="Culley D."/>
            <person name="Daum C."/>
            <person name="Ezra D."/>
            <person name="Gonzalez J."/>
            <person name="Henrissat B."/>
            <person name="Kuo A."/>
            <person name="Liang C."/>
            <person name="Lipzen A."/>
            <person name="Lutzoni F."/>
            <person name="Magnuson J."/>
            <person name="Mondo S."/>
            <person name="Nolan M."/>
            <person name="Ohm R."/>
            <person name="Pangilinan J."/>
            <person name="Park H.-J."/>
            <person name="Ramirez L."/>
            <person name="Alfaro M."/>
            <person name="Sun H."/>
            <person name="Tritt A."/>
            <person name="Yoshinaga Y."/>
            <person name="Zwiers L.-H."/>
            <person name="Turgeon B."/>
            <person name="Goodwin S."/>
            <person name="Spatafora J."/>
            <person name="Crous P."/>
            <person name="Grigoriev I."/>
        </authorList>
    </citation>
    <scope>NUCLEOTIDE SEQUENCE</scope>
    <source>
        <strain evidence="2">CBS 207.26</strain>
    </source>
</reference>
<dbReference type="EMBL" id="ML994664">
    <property type="protein sequence ID" value="KAF2179669.1"/>
    <property type="molecule type" value="Genomic_DNA"/>
</dbReference>
<evidence type="ECO:0000313" key="3">
    <source>
        <dbReference type="Proteomes" id="UP000800200"/>
    </source>
</evidence>
<sequence>MTTYTFLRVHLRGLVQPDLLEKTLTLLCGSVVFSFLLNSRSSDPVKIGVTVIILAINHAALYTLKLCSGQRLTDREASIPGSGPAPAPWGGDAVLPAPEYGRQLAS</sequence>
<name>A0A6A6DN60_9PEZI</name>
<feature type="compositionally biased region" description="Low complexity" evidence="1">
    <location>
        <begin position="78"/>
        <end position="93"/>
    </location>
</feature>
<evidence type="ECO:0000313" key="2">
    <source>
        <dbReference type="EMBL" id="KAF2179669.1"/>
    </source>
</evidence>